<feature type="coiled-coil region" evidence="1">
    <location>
        <begin position="77"/>
        <end position="146"/>
    </location>
</feature>
<protein>
    <submittedName>
        <fullName evidence="2">Uncharacterized protein</fullName>
    </submittedName>
</protein>
<evidence type="ECO:0000313" key="2">
    <source>
        <dbReference type="EMBL" id="KAK5695969.1"/>
    </source>
</evidence>
<evidence type="ECO:0000256" key="1">
    <source>
        <dbReference type="SAM" id="Coils"/>
    </source>
</evidence>
<evidence type="ECO:0000313" key="3">
    <source>
        <dbReference type="Proteomes" id="UP001310594"/>
    </source>
</evidence>
<comment type="caution">
    <text evidence="2">The sequence shown here is derived from an EMBL/GenBank/DDBJ whole genome shotgun (WGS) entry which is preliminary data.</text>
</comment>
<reference evidence="2" key="1">
    <citation type="submission" date="2023-08" db="EMBL/GenBank/DDBJ databases">
        <title>Black Yeasts Isolated from many extreme environments.</title>
        <authorList>
            <person name="Coleine C."/>
            <person name="Stajich J.E."/>
            <person name="Selbmann L."/>
        </authorList>
    </citation>
    <scope>NUCLEOTIDE SEQUENCE</scope>
    <source>
        <strain evidence="2">CCFEE 5810</strain>
    </source>
</reference>
<sequence>MTTYLRGLFRHPTDAEVQEVFRQNSQLEAEIETVKHKNATLKQAQRTMLGEITDLKVDMRDARYLRQDQHDEHIKECNKLRKENGEIRDGYDQLRDKYGKLVADAKQAIESRKVYRTECHQLQQRCHEATQALEKADGEADKARTQLTRFKTSLSTMTKAKSQITDGEVCSKVDQMFYAIQDFALKASRFGTFKIENLSKNYSEWLRSFILDAEASPKALNPYIIATLVSQYLVARFDPEYYFGNSSDQLVGAVAQIAKAAYTRDVSETKAWLEPTRRLLTLIDHPMLQESDALHITDAVEEIGRTLGPLLSNEWVPKAEASLRKITTSAFELFRMLQQSNAVFRMNFTGAALPGGKCYFSPELMQAVASAEEDSTLDGRQIQMLVFPGIFKFGDEMGNNQDEMTVICKARVVPQKESHPAGSMK</sequence>
<dbReference type="EMBL" id="JAVRQU010000013">
    <property type="protein sequence ID" value="KAK5695969.1"/>
    <property type="molecule type" value="Genomic_DNA"/>
</dbReference>
<organism evidence="2 3">
    <name type="scientific">Elasticomyces elasticus</name>
    <dbReference type="NCBI Taxonomy" id="574655"/>
    <lineage>
        <taxon>Eukaryota</taxon>
        <taxon>Fungi</taxon>
        <taxon>Dikarya</taxon>
        <taxon>Ascomycota</taxon>
        <taxon>Pezizomycotina</taxon>
        <taxon>Dothideomycetes</taxon>
        <taxon>Dothideomycetidae</taxon>
        <taxon>Mycosphaerellales</taxon>
        <taxon>Teratosphaeriaceae</taxon>
        <taxon>Elasticomyces</taxon>
    </lineage>
</organism>
<name>A0AAN7W743_9PEZI</name>
<proteinExistence type="predicted"/>
<keyword evidence="1" id="KW-0175">Coiled coil</keyword>
<accession>A0AAN7W743</accession>
<gene>
    <name evidence="2" type="ORF">LTR97_008389</name>
</gene>
<dbReference type="Proteomes" id="UP001310594">
    <property type="component" value="Unassembled WGS sequence"/>
</dbReference>
<dbReference type="AlphaFoldDB" id="A0AAN7W743"/>
<feature type="coiled-coil region" evidence="1">
    <location>
        <begin position="17"/>
        <end position="44"/>
    </location>
</feature>